<comment type="caution">
    <text evidence="1">The sequence shown here is derived from an EMBL/GenBank/DDBJ whole genome shotgun (WGS) entry which is preliminary data.</text>
</comment>
<protein>
    <submittedName>
        <fullName evidence="1">Uncharacterized protein</fullName>
    </submittedName>
</protein>
<proteinExistence type="predicted"/>
<evidence type="ECO:0000313" key="1">
    <source>
        <dbReference type="EMBL" id="KAK8220135.1"/>
    </source>
</evidence>
<evidence type="ECO:0000313" key="2">
    <source>
        <dbReference type="Proteomes" id="UP001320706"/>
    </source>
</evidence>
<sequence>MASHGATPADEQGSTRRERPWLIPSNRKLRHLRGITLRNLALSQPTTRSQTKTIDDEALPYTLKSPAKILALREGQAKLNHSHSSGDLRPIHEAHHGSKEADIDGQHTKSDAGQSNGSPRTPPRPTISKMRRRSTMEWAGASPQQRQRKMEDVSATRMADIFFSVHVTGIEDVQVDEPANPFEGAQAKAQSTRVLPTSSFDALLRLSKLDDSIQDALALQKQLSSNLDHIVRSNKDALAEKDRVGEQEDFLKTVHYAKATVEKQVKVAQRKRGEKLSSLQTRRDLLSEARKAHQHGISTLSTAPAAIAALRDQHQHLKSAITNQRRRIAEDIQKIYPIHPLADRTLSFTIRNLHLPNSEELDSEPPDVVAAALGNVAHVVQLLSFYLALPLPYPVTARGSTSTIYDGISVMPNPNASSSSSSSSKATSAQAIQQRTFPLFPKAAPRFRFEYAVFLLNKDIELLLSSRFGVRVLDIRHTLPNLLLVLSCATAGEGELPARKAGGVRGLLRADRGADVDGNGKVLGSGGASMPRSDSQDSGMSGRGFWGRGMGREGAGLGAIGSLERNKVMQESKLRGGG</sequence>
<accession>A0ACC3SQP1</accession>
<name>A0ACC3SQP1_9PEZI</name>
<keyword evidence="2" id="KW-1185">Reference proteome</keyword>
<reference evidence="1" key="1">
    <citation type="submission" date="2024-02" db="EMBL/GenBank/DDBJ databases">
        <title>Metagenome Assembled Genome of Zalaria obscura JY119.</title>
        <authorList>
            <person name="Vighnesh L."/>
            <person name="Jagadeeshwari U."/>
            <person name="Venkata Ramana C."/>
            <person name="Sasikala C."/>
        </authorList>
    </citation>
    <scope>NUCLEOTIDE SEQUENCE</scope>
    <source>
        <strain evidence="1">JY119</strain>
    </source>
</reference>
<dbReference type="EMBL" id="JAMKPW020000002">
    <property type="protein sequence ID" value="KAK8220135.1"/>
    <property type="molecule type" value="Genomic_DNA"/>
</dbReference>
<dbReference type="Proteomes" id="UP001320706">
    <property type="component" value="Unassembled WGS sequence"/>
</dbReference>
<organism evidence="1 2">
    <name type="scientific">Zalaria obscura</name>
    <dbReference type="NCBI Taxonomy" id="2024903"/>
    <lineage>
        <taxon>Eukaryota</taxon>
        <taxon>Fungi</taxon>
        <taxon>Dikarya</taxon>
        <taxon>Ascomycota</taxon>
        <taxon>Pezizomycotina</taxon>
        <taxon>Dothideomycetes</taxon>
        <taxon>Dothideomycetidae</taxon>
        <taxon>Dothideales</taxon>
        <taxon>Zalariaceae</taxon>
        <taxon>Zalaria</taxon>
    </lineage>
</organism>
<gene>
    <name evidence="1" type="ORF">M8818_000551</name>
</gene>